<accession>A3V5U4</accession>
<proteinExistence type="predicted"/>
<feature type="transmembrane region" description="Helical" evidence="1">
    <location>
        <begin position="129"/>
        <end position="149"/>
    </location>
</feature>
<organism evidence="2 3">
    <name type="scientific">Yoonia vestfoldensis SKA53</name>
    <dbReference type="NCBI Taxonomy" id="314232"/>
    <lineage>
        <taxon>Bacteria</taxon>
        <taxon>Pseudomonadati</taxon>
        <taxon>Pseudomonadota</taxon>
        <taxon>Alphaproteobacteria</taxon>
        <taxon>Rhodobacterales</taxon>
        <taxon>Paracoccaceae</taxon>
        <taxon>Yoonia</taxon>
    </lineage>
</organism>
<protein>
    <submittedName>
        <fullName evidence="2">Uncharacterized protein</fullName>
    </submittedName>
</protein>
<dbReference type="Proteomes" id="UP000004507">
    <property type="component" value="Unassembled WGS sequence"/>
</dbReference>
<evidence type="ECO:0000256" key="1">
    <source>
        <dbReference type="SAM" id="Phobius"/>
    </source>
</evidence>
<feature type="transmembrane region" description="Helical" evidence="1">
    <location>
        <begin position="155"/>
        <end position="173"/>
    </location>
</feature>
<sequence>MLGLGCKDSDGKQVRIEHRGKYTRASRSSGVDLRAEKKLGPINATANTSEGIRLSSRVAQRTRVALHNGKFRLIGRWNAGPLGFNLSKTGVSASVKNSAGTFNFIKPKYSSFKIAGVQLRGKKAAQIQLVYMSMMAAVFLAAFGVRLLVFLAWMLWLPFAFVIDFLVGFFRGISSSQQVSKLS</sequence>
<dbReference type="STRING" id="314232.SKA53_04253"/>
<comment type="caution">
    <text evidence="2">The sequence shown here is derived from an EMBL/GenBank/DDBJ whole genome shotgun (WGS) entry which is preliminary data.</text>
</comment>
<evidence type="ECO:0000313" key="2">
    <source>
        <dbReference type="EMBL" id="EAQ06268.1"/>
    </source>
</evidence>
<dbReference type="AlphaFoldDB" id="A3V5U4"/>
<dbReference type="OrthoDB" id="1201035at2"/>
<dbReference type="HOGENOM" id="CLU_1546351_0_0_5"/>
<name>A3V5U4_9RHOB</name>
<keyword evidence="1" id="KW-0472">Membrane</keyword>
<dbReference type="EMBL" id="AAMS01000005">
    <property type="protein sequence ID" value="EAQ06268.1"/>
    <property type="molecule type" value="Genomic_DNA"/>
</dbReference>
<gene>
    <name evidence="2" type="ORF">SKA53_04253</name>
</gene>
<keyword evidence="1" id="KW-0812">Transmembrane</keyword>
<keyword evidence="3" id="KW-1185">Reference proteome</keyword>
<reference evidence="2 3" key="1">
    <citation type="submission" date="2006-01" db="EMBL/GenBank/DDBJ databases">
        <authorList>
            <person name="Hagstrom A."/>
            <person name="Ferriera S."/>
            <person name="Johnson J."/>
            <person name="Kravitz S."/>
            <person name="Halpern A."/>
            <person name="Remington K."/>
            <person name="Beeson K."/>
            <person name="Tran B."/>
            <person name="Rogers Y.-H."/>
            <person name="Friedman R."/>
            <person name="Venter J.C."/>
        </authorList>
    </citation>
    <scope>NUCLEOTIDE SEQUENCE [LARGE SCALE GENOMIC DNA]</scope>
    <source>
        <strain evidence="2 3">SKA53</strain>
    </source>
</reference>
<evidence type="ECO:0000313" key="3">
    <source>
        <dbReference type="Proteomes" id="UP000004507"/>
    </source>
</evidence>
<dbReference type="eggNOG" id="COG1555">
    <property type="taxonomic scope" value="Bacteria"/>
</dbReference>
<keyword evidence="1" id="KW-1133">Transmembrane helix</keyword>